<dbReference type="PANTHER" id="PTHR14190">
    <property type="entry name" value="SUPPRESSOR OF ACTIN MUTATIONS 2/VACUOLAR PROTEIN SORTING 52"/>
    <property type="match status" value="1"/>
</dbReference>
<keyword evidence="5" id="KW-0333">Golgi apparatus</keyword>
<dbReference type="Pfam" id="PF20655">
    <property type="entry name" value="Vps52_C"/>
    <property type="match status" value="1"/>
</dbReference>
<dbReference type="GO" id="GO:0042147">
    <property type="term" value="P:retrograde transport, endosome to Golgi"/>
    <property type="evidence" value="ECO:0007669"/>
    <property type="project" value="TreeGrafter"/>
</dbReference>
<comment type="similarity">
    <text evidence="2">Belongs to the VPS52 family.</text>
</comment>
<dbReference type="InterPro" id="IPR007258">
    <property type="entry name" value="Vps52"/>
</dbReference>
<keyword evidence="3" id="KW-0813">Transport</keyword>
<accession>A0A9C7PT77</accession>
<evidence type="ECO:0000256" key="2">
    <source>
        <dbReference type="ARBA" id="ARBA00008180"/>
    </source>
</evidence>
<comment type="caution">
    <text evidence="8">The sequence shown here is derived from an EMBL/GenBank/DDBJ whole genome shotgun (WGS) entry which is preliminary data.</text>
</comment>
<evidence type="ECO:0000259" key="7">
    <source>
        <dbReference type="Pfam" id="PF20655"/>
    </source>
</evidence>
<dbReference type="Proteomes" id="UP001061958">
    <property type="component" value="Unassembled WGS sequence"/>
</dbReference>
<dbReference type="GO" id="GO:0000938">
    <property type="term" value="C:GARP complex"/>
    <property type="evidence" value="ECO:0007669"/>
    <property type="project" value="TreeGrafter"/>
</dbReference>
<evidence type="ECO:0000259" key="6">
    <source>
        <dbReference type="Pfam" id="PF04129"/>
    </source>
</evidence>
<dbReference type="AlphaFoldDB" id="A0A9C7PT77"/>
<evidence type="ECO:0000256" key="5">
    <source>
        <dbReference type="ARBA" id="ARBA00023034"/>
    </source>
</evidence>
<feature type="domain" description="Vps52 C-terminal" evidence="7">
    <location>
        <begin position="291"/>
        <end position="592"/>
    </location>
</feature>
<dbReference type="GO" id="GO:0019905">
    <property type="term" value="F:syntaxin binding"/>
    <property type="evidence" value="ECO:0007669"/>
    <property type="project" value="TreeGrafter"/>
</dbReference>
<dbReference type="EMBL" id="BQMJ01000012">
    <property type="protein sequence ID" value="GJQ09995.1"/>
    <property type="molecule type" value="Genomic_DNA"/>
</dbReference>
<feature type="domain" description="Vps52 coiled-coil" evidence="6">
    <location>
        <begin position="99"/>
        <end position="271"/>
    </location>
</feature>
<comment type="subcellular location">
    <subcellularLocation>
        <location evidence="1">Golgi apparatus</location>
        <location evidence="1">trans-Golgi network</location>
    </subcellularLocation>
</comment>
<keyword evidence="9" id="KW-1185">Reference proteome</keyword>
<proteinExistence type="inferred from homology"/>
<reference evidence="8" key="2">
    <citation type="submission" date="2022-01" db="EMBL/GenBank/DDBJ databases">
        <authorList>
            <person name="Hirooka S."/>
            <person name="Miyagishima S.Y."/>
        </authorList>
    </citation>
    <scope>NUCLEOTIDE SEQUENCE</scope>
    <source>
        <strain evidence="8">NBRC 102759</strain>
    </source>
</reference>
<dbReference type="InterPro" id="IPR048319">
    <property type="entry name" value="Vps52_CC"/>
</dbReference>
<protein>
    <submittedName>
        <fullName evidence="8">Uncharacterized protein</fullName>
    </submittedName>
</protein>
<gene>
    <name evidence="8" type="ORF">GpartN1_g1786.t1</name>
</gene>
<dbReference type="GO" id="GO:0032456">
    <property type="term" value="P:endocytic recycling"/>
    <property type="evidence" value="ECO:0007669"/>
    <property type="project" value="TreeGrafter"/>
</dbReference>
<organism evidence="8 9">
    <name type="scientific">Galdieria partita</name>
    <dbReference type="NCBI Taxonomy" id="83374"/>
    <lineage>
        <taxon>Eukaryota</taxon>
        <taxon>Rhodophyta</taxon>
        <taxon>Bangiophyceae</taxon>
        <taxon>Galdieriales</taxon>
        <taxon>Galdieriaceae</taxon>
        <taxon>Galdieria</taxon>
    </lineage>
</organism>
<dbReference type="GO" id="GO:0015031">
    <property type="term" value="P:protein transport"/>
    <property type="evidence" value="ECO:0007669"/>
    <property type="project" value="UniProtKB-KW"/>
</dbReference>
<name>A0A9C7PT77_9RHOD</name>
<dbReference type="InterPro" id="IPR048361">
    <property type="entry name" value="Vps52_C"/>
</dbReference>
<evidence type="ECO:0000256" key="1">
    <source>
        <dbReference type="ARBA" id="ARBA00004601"/>
    </source>
</evidence>
<dbReference type="GO" id="GO:0005829">
    <property type="term" value="C:cytosol"/>
    <property type="evidence" value="ECO:0007669"/>
    <property type="project" value="GOC"/>
</dbReference>
<evidence type="ECO:0000256" key="4">
    <source>
        <dbReference type="ARBA" id="ARBA00022927"/>
    </source>
</evidence>
<dbReference type="OrthoDB" id="19482at2759"/>
<reference evidence="8" key="1">
    <citation type="journal article" date="2022" name="Proc. Natl. Acad. Sci. U.S.A.">
        <title>Life cycle and functional genomics of the unicellular red alga Galdieria for elucidating algal and plant evolution and industrial use.</title>
        <authorList>
            <person name="Hirooka S."/>
            <person name="Itabashi T."/>
            <person name="Ichinose T.M."/>
            <person name="Onuma R."/>
            <person name="Fujiwara T."/>
            <person name="Yamashita S."/>
            <person name="Jong L.W."/>
            <person name="Tomita R."/>
            <person name="Iwane A.H."/>
            <person name="Miyagishima S.Y."/>
        </authorList>
    </citation>
    <scope>NUCLEOTIDE SEQUENCE</scope>
    <source>
        <strain evidence="8">NBRC 102759</strain>
    </source>
</reference>
<evidence type="ECO:0000256" key="3">
    <source>
        <dbReference type="ARBA" id="ARBA00022448"/>
    </source>
</evidence>
<dbReference type="PANTHER" id="PTHR14190:SF7">
    <property type="entry name" value="VACUOLAR PROTEIN SORTING-ASSOCIATED PROTEIN 52 HOMOLOG"/>
    <property type="match status" value="1"/>
</dbReference>
<dbReference type="Pfam" id="PF04129">
    <property type="entry name" value="Vps52_CC"/>
    <property type="match status" value="1"/>
</dbReference>
<evidence type="ECO:0000313" key="8">
    <source>
        <dbReference type="EMBL" id="GJQ09995.1"/>
    </source>
</evidence>
<dbReference type="GO" id="GO:0006896">
    <property type="term" value="P:Golgi to vacuole transport"/>
    <property type="evidence" value="ECO:0007669"/>
    <property type="project" value="TreeGrafter"/>
</dbReference>
<sequence length="710" mass="82388">MDQTEELETLTQIPCFTQQEWEAIETLLRERVEETLSSVEDIKIEFKGNDIPDNSAAVISPSILNSLLEALNSGNSVTDSLEVIQNSLREAESNCVEEYVSEGSKVVKLREQVLQCEAELNEIEQHITNWSSRLGMLSKNTQEYCQEAASLNEHLLLQKYSYGTILQFLENITLSSDLVSGIIESHPSSKQFAQSLIELQEKVQFLTKPETRESTVMKDVQPFIQKIASRASEKVRDHLQAKIQMLQNPNTNVQIIQQNVLLKQKEYFLFLRRCTPKMYKEIQNSYVSVISGVYQSLFRKYMDGLLTLREEVNLKGENLIEASWLGPNFRSSVVSANSTSAFVLGNRIESLRRLEEPAVVLAIAKERRQRLFIEEVFRCLTKLLVDTCTSEFLFTLELFDRECESLVAQILKDVFILCFGIFERHLPSTYDIFGCLLIMKQNELFRSVMSKREISVMDEFFVKMDILVKPRFQELIQQSIQSVTQTSSKFLFPGQEDVSPLALTRRYIEYASGLIQVVVEMKDNDKMLEESIKRLRMEYLSLLNRIGNYYSRKKSRSLFVVNNLDLICLVLEERKLEQTEEYSFYDSILSKQISTIVELELEEHFADFIALFNRYSKDHSTVVSESQLKKVLNEFSSNWKQSLEHIRDNTLDNFPNFERGKDVRKKAMTRLLTSYREIYQAVQEKHTSLQNTLPSVNSLIHEIRKYVENF</sequence>
<keyword evidence="4" id="KW-0653">Protein transport</keyword>
<evidence type="ECO:0000313" key="9">
    <source>
        <dbReference type="Proteomes" id="UP001061958"/>
    </source>
</evidence>